<sequence length="81" mass="8906">MGIGSRGTVSDVGQYLKSKNLDVKHRTSSIHEIASDSNPDILDMNIIEEVLMVSSKDAVNMAREPALKEAFMVRISSRAML</sequence>
<dbReference type="InterPro" id="IPR036052">
    <property type="entry name" value="TrpB-like_PALP_sf"/>
</dbReference>
<reference evidence="1" key="1">
    <citation type="journal article" date="2019" name="Sci. Rep.">
        <title>Draft genome of Tanacetum cinerariifolium, the natural source of mosquito coil.</title>
        <authorList>
            <person name="Yamashiro T."/>
            <person name="Shiraishi A."/>
            <person name="Satake H."/>
            <person name="Nakayama K."/>
        </authorList>
    </citation>
    <scope>NUCLEOTIDE SEQUENCE</scope>
</reference>
<comment type="caution">
    <text evidence="1">The sequence shown here is derived from an EMBL/GenBank/DDBJ whole genome shotgun (WGS) entry which is preliminary data.</text>
</comment>
<organism evidence="1">
    <name type="scientific">Tanacetum cinerariifolium</name>
    <name type="common">Dalmatian daisy</name>
    <name type="synonym">Chrysanthemum cinerariifolium</name>
    <dbReference type="NCBI Taxonomy" id="118510"/>
    <lineage>
        <taxon>Eukaryota</taxon>
        <taxon>Viridiplantae</taxon>
        <taxon>Streptophyta</taxon>
        <taxon>Embryophyta</taxon>
        <taxon>Tracheophyta</taxon>
        <taxon>Spermatophyta</taxon>
        <taxon>Magnoliopsida</taxon>
        <taxon>eudicotyledons</taxon>
        <taxon>Gunneridae</taxon>
        <taxon>Pentapetalae</taxon>
        <taxon>asterids</taxon>
        <taxon>campanulids</taxon>
        <taxon>Asterales</taxon>
        <taxon>Asteraceae</taxon>
        <taxon>Asteroideae</taxon>
        <taxon>Anthemideae</taxon>
        <taxon>Anthemidinae</taxon>
        <taxon>Tanacetum</taxon>
    </lineage>
</organism>
<dbReference type="Gene3D" id="3.40.50.1100">
    <property type="match status" value="1"/>
</dbReference>
<name>A0A6L2KI13_TANCI</name>
<protein>
    <submittedName>
        <fullName evidence="1">Bifunctional L-3-cyanoalanine synthase/cysteine synthase 1, mitochondrial</fullName>
    </submittedName>
</protein>
<gene>
    <name evidence="1" type="ORF">Tci_020345</name>
</gene>
<evidence type="ECO:0000313" key="1">
    <source>
        <dbReference type="EMBL" id="GEU48367.1"/>
    </source>
</evidence>
<dbReference type="EMBL" id="BKCJ010002410">
    <property type="protein sequence ID" value="GEU48367.1"/>
    <property type="molecule type" value="Genomic_DNA"/>
</dbReference>
<dbReference type="AlphaFoldDB" id="A0A6L2KI13"/>
<accession>A0A6L2KI13</accession>
<proteinExistence type="predicted"/>